<protein>
    <submittedName>
        <fullName evidence="1">Uncharacterized protein</fullName>
    </submittedName>
</protein>
<dbReference type="AlphaFoldDB" id="A0A8H6L836"/>
<sequence length="729" mass="81715">MPVQFQLGLELTNIVNPISQALSALGSLALVDAIKKSGSDFITEIKLANLIGRHRIDPVIKFHFREMVAKSDQSIISRYLDIIMESGSGPTVQEALKSPPLFSMVIQLSGLAFAHQEEPLANAIVDAIEKIVQESNGDLGIVPDYVSLLGTIRACQQQTAAFRWAYLYDAAEDKIHEALDGLNNQFSNTQFKDRSLPVAVLQGLLMWLQSLQSFPEHRLLHLRCDTGISTVVVWCHHILGLSLMITIKGTEIRFGDAPYNVVVEESQNQKASVSLMDPLDPQEPLFTLQNDENSTGTSYEHRAEAYGYGAKYLQNAKLSSQEVQRGAQWVISHSVKICGAPPASNFHAHVFNPRYIDEDRLLTAGRFLFALDQVITAPSDNSADMGEDIPAWQGLMTSFQWLALVSIVITFARIREDDLVKCKEMPLALNNLPMLPTELVRRFERKDPEVFLDLLGSFDILSYLLLDRRMGNDAYVKPAVLLSAWGWSIFLDSMDSDDPFDVPVDTLRVLRGVPSRRGFRRTRIIDGPQSILMLPDLQSLSNSSLRVYSPPGVSRAEKGVTLVGHLADAFQVTQQFTYHHLHGPPTYTYGFRKMTEWSVRSSRLSPCQCDKPKSEYFTLTPKHTASSASKIALIDKLFELKDSPVDRATPPDATNNPSQFSDLERVFATKDRKRYFVYVSDNPAARWLQLDTLYSHCGPENLVGGATELLRRAGRSKHLPRMREKSFFL</sequence>
<dbReference type="OrthoDB" id="4753470at2759"/>
<name>A0A8H6L836_9LECA</name>
<organism evidence="1 2">
    <name type="scientific">Letharia columbiana</name>
    <dbReference type="NCBI Taxonomy" id="112416"/>
    <lineage>
        <taxon>Eukaryota</taxon>
        <taxon>Fungi</taxon>
        <taxon>Dikarya</taxon>
        <taxon>Ascomycota</taxon>
        <taxon>Pezizomycotina</taxon>
        <taxon>Lecanoromycetes</taxon>
        <taxon>OSLEUM clade</taxon>
        <taxon>Lecanoromycetidae</taxon>
        <taxon>Lecanorales</taxon>
        <taxon>Lecanorineae</taxon>
        <taxon>Parmeliaceae</taxon>
        <taxon>Letharia</taxon>
    </lineage>
</organism>
<evidence type="ECO:0000313" key="2">
    <source>
        <dbReference type="Proteomes" id="UP000578531"/>
    </source>
</evidence>
<dbReference type="RefSeq" id="XP_037168307.1">
    <property type="nucleotide sequence ID" value="XM_037304814.1"/>
</dbReference>
<evidence type="ECO:0000313" key="1">
    <source>
        <dbReference type="EMBL" id="KAF6239011.1"/>
    </source>
</evidence>
<gene>
    <name evidence="1" type="ORF">HO173_002883</name>
</gene>
<comment type="caution">
    <text evidence="1">The sequence shown here is derived from an EMBL/GenBank/DDBJ whole genome shotgun (WGS) entry which is preliminary data.</text>
</comment>
<dbReference type="GeneID" id="59284554"/>
<keyword evidence="2" id="KW-1185">Reference proteome</keyword>
<reference evidence="1 2" key="1">
    <citation type="journal article" date="2020" name="Genomics">
        <title>Complete, high-quality genomes from long-read metagenomic sequencing of two wolf lichen thalli reveals enigmatic genome architecture.</title>
        <authorList>
            <person name="McKenzie S.K."/>
            <person name="Walston R.F."/>
            <person name="Allen J.L."/>
        </authorList>
    </citation>
    <scope>NUCLEOTIDE SEQUENCE [LARGE SCALE GENOMIC DNA]</scope>
    <source>
        <strain evidence="1">WasteWater2</strain>
    </source>
</reference>
<proteinExistence type="predicted"/>
<dbReference type="EMBL" id="JACCJC010000007">
    <property type="protein sequence ID" value="KAF6239011.1"/>
    <property type="molecule type" value="Genomic_DNA"/>
</dbReference>
<dbReference type="Proteomes" id="UP000578531">
    <property type="component" value="Unassembled WGS sequence"/>
</dbReference>
<accession>A0A8H6L836</accession>